<feature type="transmembrane region" description="Helical" evidence="1">
    <location>
        <begin position="200"/>
        <end position="221"/>
    </location>
</feature>
<organism evidence="2 3">
    <name type="scientific">Paenibacillus cremeus</name>
    <dbReference type="NCBI Taxonomy" id="2163881"/>
    <lineage>
        <taxon>Bacteria</taxon>
        <taxon>Bacillati</taxon>
        <taxon>Bacillota</taxon>
        <taxon>Bacilli</taxon>
        <taxon>Bacillales</taxon>
        <taxon>Paenibacillaceae</taxon>
        <taxon>Paenibacillus</taxon>
    </lineage>
</organism>
<dbReference type="OrthoDB" id="3818833at2"/>
<keyword evidence="1" id="KW-0812">Transmembrane</keyword>
<accession>A0A559K807</accession>
<protein>
    <submittedName>
        <fullName evidence="2">Multidrug transporter</fullName>
    </submittedName>
</protein>
<reference evidence="2 3" key="1">
    <citation type="submission" date="2019-07" db="EMBL/GenBank/DDBJ databases">
        <authorList>
            <person name="Kim J."/>
        </authorList>
    </citation>
    <scope>NUCLEOTIDE SEQUENCE [LARGE SCALE GENOMIC DNA]</scope>
    <source>
        <strain evidence="2 3">JC52</strain>
    </source>
</reference>
<feature type="transmembrane region" description="Helical" evidence="1">
    <location>
        <begin position="227"/>
        <end position="246"/>
    </location>
</feature>
<dbReference type="PANTHER" id="PTHR36833">
    <property type="entry name" value="SLR0610 PROTEIN-RELATED"/>
    <property type="match status" value="1"/>
</dbReference>
<gene>
    <name evidence="2" type="ORF">FPZ49_19600</name>
</gene>
<dbReference type="PANTHER" id="PTHR36833:SF2">
    <property type="entry name" value="SLR0610 PROTEIN"/>
    <property type="match status" value="1"/>
</dbReference>
<feature type="transmembrane region" description="Helical" evidence="1">
    <location>
        <begin position="26"/>
        <end position="48"/>
    </location>
</feature>
<evidence type="ECO:0000313" key="3">
    <source>
        <dbReference type="Proteomes" id="UP000317036"/>
    </source>
</evidence>
<dbReference type="Pfam" id="PF06182">
    <property type="entry name" value="ABC2_membrane_6"/>
    <property type="match status" value="1"/>
</dbReference>
<feature type="transmembrane region" description="Helical" evidence="1">
    <location>
        <begin position="146"/>
        <end position="164"/>
    </location>
</feature>
<feature type="transmembrane region" description="Helical" evidence="1">
    <location>
        <begin position="60"/>
        <end position="80"/>
    </location>
</feature>
<comment type="caution">
    <text evidence="2">The sequence shown here is derived from an EMBL/GenBank/DDBJ whole genome shotgun (WGS) entry which is preliminary data.</text>
</comment>
<keyword evidence="1" id="KW-0472">Membrane</keyword>
<evidence type="ECO:0000256" key="1">
    <source>
        <dbReference type="SAM" id="Phobius"/>
    </source>
</evidence>
<dbReference type="AlphaFoldDB" id="A0A559K807"/>
<feature type="transmembrane region" description="Helical" evidence="1">
    <location>
        <begin position="116"/>
        <end position="134"/>
    </location>
</feature>
<keyword evidence="1" id="KW-1133">Transmembrane helix</keyword>
<dbReference type="Proteomes" id="UP000317036">
    <property type="component" value="Unassembled WGS sequence"/>
</dbReference>
<dbReference type="EMBL" id="VNJI01000025">
    <property type="protein sequence ID" value="TVY08275.1"/>
    <property type="molecule type" value="Genomic_DNA"/>
</dbReference>
<name>A0A559K807_9BACL</name>
<sequence>MSKYVNCFREFLRACLVEELEHRANFAANLMSTVFWLAMAVFTVQLYFFRTPSVGGWSYYEVLALLGVFTAIHGFIEFFLQPNMSRLVTHIRQGTLDYVLTKPIDSQFYVSFRHLVFWRLADVALGLGMIAFALMELGITPNTKSMVLFVLIFASALAVVYSLWMGMMTVSFWAVKVDNLSFLFTSFFETARFPVSVYKGALRFALTYVFPVAFITTYPAAAIVGRLGWTEGAGSLAVAALCLWISRQFWKFALAHYTSASS</sequence>
<evidence type="ECO:0000313" key="2">
    <source>
        <dbReference type="EMBL" id="TVY08275.1"/>
    </source>
</evidence>
<keyword evidence="3" id="KW-1185">Reference proteome</keyword>
<dbReference type="RefSeq" id="WP_144850040.1">
    <property type="nucleotide sequence ID" value="NZ_VNJI01000025.1"/>
</dbReference>
<dbReference type="InterPro" id="IPR010390">
    <property type="entry name" value="ABC-2_transporter-like"/>
</dbReference>
<proteinExistence type="predicted"/>